<dbReference type="Gene3D" id="3.20.20.370">
    <property type="entry name" value="Glycoside hydrolase/deacetylase"/>
    <property type="match status" value="1"/>
</dbReference>
<keyword evidence="3" id="KW-1003">Cell membrane</keyword>
<comment type="subcellular location">
    <subcellularLocation>
        <location evidence="2">Cell membrane</location>
        <topology evidence="2">Lipid-anchor</topology>
        <topology evidence="2">GPI-anchor</topology>
    </subcellularLocation>
</comment>
<organism evidence="14 15">
    <name type="scientific">Mycena metata</name>
    <dbReference type="NCBI Taxonomy" id="1033252"/>
    <lineage>
        <taxon>Eukaryota</taxon>
        <taxon>Fungi</taxon>
        <taxon>Dikarya</taxon>
        <taxon>Basidiomycota</taxon>
        <taxon>Agaricomycotina</taxon>
        <taxon>Agaricomycetes</taxon>
        <taxon>Agaricomycetidae</taxon>
        <taxon>Agaricales</taxon>
        <taxon>Marasmiineae</taxon>
        <taxon>Mycenaceae</taxon>
        <taxon>Mycena</taxon>
    </lineage>
</organism>
<dbReference type="InterPro" id="IPR011330">
    <property type="entry name" value="Glyco_hydro/deAcase_b/a-brl"/>
</dbReference>
<keyword evidence="11" id="KW-0961">Cell wall biogenesis/degradation</keyword>
<dbReference type="EMBL" id="JARKIB010000022">
    <property type="protein sequence ID" value="KAJ7767238.1"/>
    <property type="molecule type" value="Genomic_DNA"/>
</dbReference>
<comment type="cofactor">
    <cofactor evidence="1">
        <name>Co(2+)</name>
        <dbReference type="ChEBI" id="CHEBI:48828"/>
    </cofactor>
</comment>
<feature type="chain" id="PRO_5042284450" evidence="12">
    <location>
        <begin position="17"/>
        <end position="253"/>
    </location>
</feature>
<keyword evidence="15" id="KW-1185">Reference proteome</keyword>
<evidence type="ECO:0000313" key="15">
    <source>
        <dbReference type="Proteomes" id="UP001215598"/>
    </source>
</evidence>
<comment type="caution">
    <text evidence="14">The sequence shown here is derived from an EMBL/GenBank/DDBJ whole genome shotgun (WGS) entry which is preliminary data.</text>
</comment>
<keyword evidence="4" id="KW-0336">GPI-anchor</keyword>
<evidence type="ECO:0000256" key="6">
    <source>
        <dbReference type="ARBA" id="ARBA00022729"/>
    </source>
</evidence>
<dbReference type="GO" id="GO:0098552">
    <property type="term" value="C:side of membrane"/>
    <property type="evidence" value="ECO:0007669"/>
    <property type="project" value="UniProtKB-KW"/>
</dbReference>
<evidence type="ECO:0000256" key="2">
    <source>
        <dbReference type="ARBA" id="ARBA00004609"/>
    </source>
</evidence>
<accession>A0AAD7JL77</accession>
<dbReference type="GO" id="GO:0071555">
    <property type="term" value="P:cell wall organization"/>
    <property type="evidence" value="ECO:0007669"/>
    <property type="project" value="UniProtKB-KW"/>
</dbReference>
<evidence type="ECO:0000256" key="12">
    <source>
        <dbReference type="SAM" id="SignalP"/>
    </source>
</evidence>
<feature type="signal peptide" evidence="12">
    <location>
        <begin position="1"/>
        <end position="16"/>
    </location>
</feature>
<dbReference type="PROSITE" id="PS51677">
    <property type="entry name" value="NODB"/>
    <property type="match status" value="1"/>
</dbReference>
<evidence type="ECO:0000256" key="5">
    <source>
        <dbReference type="ARBA" id="ARBA00022723"/>
    </source>
</evidence>
<dbReference type="PANTHER" id="PTHR46471:SF2">
    <property type="entry name" value="CHITIN DEACETYLASE-RELATED"/>
    <property type="match status" value="1"/>
</dbReference>
<evidence type="ECO:0000256" key="9">
    <source>
        <dbReference type="ARBA" id="ARBA00023277"/>
    </source>
</evidence>
<keyword evidence="9" id="KW-0119">Carbohydrate metabolism</keyword>
<dbReference type="Pfam" id="PF01522">
    <property type="entry name" value="Polysacc_deac_1"/>
    <property type="match status" value="1"/>
</dbReference>
<reference evidence="14" key="1">
    <citation type="submission" date="2023-03" db="EMBL/GenBank/DDBJ databases">
        <title>Massive genome expansion in bonnet fungi (Mycena s.s.) driven by repeated elements and novel gene families across ecological guilds.</title>
        <authorList>
            <consortium name="Lawrence Berkeley National Laboratory"/>
            <person name="Harder C.B."/>
            <person name="Miyauchi S."/>
            <person name="Viragh M."/>
            <person name="Kuo A."/>
            <person name="Thoen E."/>
            <person name="Andreopoulos B."/>
            <person name="Lu D."/>
            <person name="Skrede I."/>
            <person name="Drula E."/>
            <person name="Henrissat B."/>
            <person name="Morin E."/>
            <person name="Kohler A."/>
            <person name="Barry K."/>
            <person name="LaButti K."/>
            <person name="Morin E."/>
            <person name="Salamov A."/>
            <person name="Lipzen A."/>
            <person name="Mereny Z."/>
            <person name="Hegedus B."/>
            <person name="Baldrian P."/>
            <person name="Stursova M."/>
            <person name="Weitz H."/>
            <person name="Taylor A."/>
            <person name="Grigoriev I.V."/>
            <person name="Nagy L.G."/>
            <person name="Martin F."/>
            <person name="Kauserud H."/>
        </authorList>
    </citation>
    <scope>NUCLEOTIDE SEQUENCE</scope>
    <source>
        <strain evidence="14">CBHHK182m</strain>
    </source>
</reference>
<dbReference type="GO" id="GO:0016810">
    <property type="term" value="F:hydrolase activity, acting on carbon-nitrogen (but not peptide) bonds"/>
    <property type="evidence" value="ECO:0007669"/>
    <property type="project" value="InterPro"/>
</dbReference>
<dbReference type="CDD" id="cd10951">
    <property type="entry name" value="CE4_ClCDA_like"/>
    <property type="match status" value="1"/>
</dbReference>
<keyword evidence="6 12" id="KW-0732">Signal</keyword>
<keyword evidence="5" id="KW-0479">Metal-binding</keyword>
<evidence type="ECO:0000259" key="13">
    <source>
        <dbReference type="PROSITE" id="PS51677"/>
    </source>
</evidence>
<keyword evidence="7" id="KW-0378">Hydrolase</keyword>
<evidence type="ECO:0000256" key="10">
    <source>
        <dbReference type="ARBA" id="ARBA00023288"/>
    </source>
</evidence>
<sequence length="253" mass="27339">MLASLVFIVVTAACAAATGMGPRADAPDVPPLATVYKSCKNKGDVALTFDDGPYDYLEDISKALVAAGGHGTFFFNGNNFRCIYNMADKVKYAHAHGHMIGSHTYAHKDLTTLTSDQIHNEMWLVEQALQRIIGVTPAFMRPPYGLYNDLVRQVSDVRNQSLVIWDFDSGDSTGSSVANSEALYAAVASKHPNNVLAVNHETSETTAYQVLPYAIPKLKAAGYKLVTVAECLGLPAYQHVGTPGTPDPNTWKC</sequence>
<evidence type="ECO:0000256" key="7">
    <source>
        <dbReference type="ARBA" id="ARBA00022801"/>
    </source>
</evidence>
<evidence type="ECO:0000256" key="3">
    <source>
        <dbReference type="ARBA" id="ARBA00022475"/>
    </source>
</evidence>
<gene>
    <name evidence="14" type="ORF">B0H16DRAFT_1882596</name>
</gene>
<dbReference type="InterPro" id="IPR002509">
    <property type="entry name" value="NODB_dom"/>
</dbReference>
<keyword evidence="10" id="KW-0449">Lipoprotein</keyword>
<keyword evidence="8" id="KW-0472">Membrane</keyword>
<dbReference type="GO" id="GO:0005975">
    <property type="term" value="P:carbohydrate metabolic process"/>
    <property type="evidence" value="ECO:0007669"/>
    <property type="project" value="InterPro"/>
</dbReference>
<evidence type="ECO:0000256" key="1">
    <source>
        <dbReference type="ARBA" id="ARBA00001941"/>
    </source>
</evidence>
<keyword evidence="4" id="KW-0325">Glycoprotein</keyword>
<name>A0AAD7JL77_9AGAR</name>
<evidence type="ECO:0000256" key="8">
    <source>
        <dbReference type="ARBA" id="ARBA00023136"/>
    </source>
</evidence>
<evidence type="ECO:0000256" key="4">
    <source>
        <dbReference type="ARBA" id="ARBA00022622"/>
    </source>
</evidence>
<feature type="domain" description="NodB homology" evidence="13">
    <location>
        <begin position="43"/>
        <end position="226"/>
    </location>
</feature>
<dbReference type="GO" id="GO:0005886">
    <property type="term" value="C:plasma membrane"/>
    <property type="evidence" value="ECO:0007669"/>
    <property type="project" value="UniProtKB-SubCell"/>
</dbReference>
<evidence type="ECO:0000256" key="11">
    <source>
        <dbReference type="ARBA" id="ARBA00023316"/>
    </source>
</evidence>
<protein>
    <submittedName>
        <fullName evidence="14">Carbohydrate esterase family 4 protein</fullName>
    </submittedName>
</protein>
<dbReference type="AlphaFoldDB" id="A0AAD7JL77"/>
<proteinExistence type="predicted"/>
<dbReference type="SUPFAM" id="SSF88713">
    <property type="entry name" value="Glycoside hydrolase/deacetylase"/>
    <property type="match status" value="1"/>
</dbReference>
<evidence type="ECO:0000313" key="14">
    <source>
        <dbReference type="EMBL" id="KAJ7767238.1"/>
    </source>
</evidence>
<dbReference type="Proteomes" id="UP001215598">
    <property type="component" value="Unassembled WGS sequence"/>
</dbReference>
<dbReference type="PANTHER" id="PTHR46471">
    <property type="entry name" value="CHITIN DEACETYLASE"/>
    <property type="match status" value="1"/>
</dbReference>
<dbReference type="GO" id="GO:0046872">
    <property type="term" value="F:metal ion binding"/>
    <property type="evidence" value="ECO:0007669"/>
    <property type="project" value="UniProtKB-KW"/>
</dbReference>